<keyword evidence="2" id="KW-0472">Membrane</keyword>
<dbReference type="Proteomes" id="UP001576780">
    <property type="component" value="Unassembled WGS sequence"/>
</dbReference>
<evidence type="ECO:0000256" key="1">
    <source>
        <dbReference type="SAM" id="Coils"/>
    </source>
</evidence>
<dbReference type="Pfam" id="PF00805">
    <property type="entry name" value="Pentapeptide"/>
    <property type="match status" value="2"/>
</dbReference>
<dbReference type="RefSeq" id="WP_413282026.1">
    <property type="nucleotide sequence ID" value="NZ_JBHFNT010000320.1"/>
</dbReference>
<dbReference type="SUPFAM" id="SSF141571">
    <property type="entry name" value="Pentapeptide repeat-like"/>
    <property type="match status" value="1"/>
</dbReference>
<feature type="transmembrane region" description="Helical" evidence="2">
    <location>
        <begin position="6"/>
        <end position="28"/>
    </location>
</feature>
<dbReference type="PANTHER" id="PTHR14136">
    <property type="entry name" value="BTB_POZ DOMAIN-CONTAINING PROTEIN KCTD9"/>
    <property type="match status" value="1"/>
</dbReference>
<dbReference type="PANTHER" id="PTHR14136:SF17">
    <property type="entry name" value="BTB_POZ DOMAIN-CONTAINING PROTEIN KCTD9"/>
    <property type="match status" value="1"/>
</dbReference>
<keyword evidence="2" id="KW-1133">Transmembrane helix</keyword>
<keyword evidence="4" id="KW-1185">Reference proteome</keyword>
<dbReference type="InterPro" id="IPR051082">
    <property type="entry name" value="Pentapeptide-BTB/POZ_domain"/>
</dbReference>
<dbReference type="InterPro" id="IPR001646">
    <property type="entry name" value="5peptide_repeat"/>
</dbReference>
<accession>A0ABV4WY81</accession>
<feature type="transmembrane region" description="Helical" evidence="2">
    <location>
        <begin position="40"/>
        <end position="62"/>
    </location>
</feature>
<reference evidence="3 4" key="1">
    <citation type="submission" date="2024-09" db="EMBL/GenBank/DDBJ databases">
        <title>Floridaenema gen nov. (Aerosakkonemataceae, Aerosakkonematales ord. nov., Cyanobacteria) from benthic tropical and subtropical fresh waters, with the description of four new species.</title>
        <authorList>
            <person name="Moretto J.A."/>
            <person name="Berthold D.E."/>
            <person name="Lefler F.W."/>
            <person name="Huang I.-S."/>
            <person name="Laughinghouse H. IV."/>
        </authorList>
    </citation>
    <scope>NUCLEOTIDE SEQUENCE [LARGE SCALE GENOMIC DNA]</scope>
    <source>
        <strain evidence="3 4">BLCC-F167</strain>
    </source>
</reference>
<keyword evidence="2" id="KW-0812">Transmembrane</keyword>
<comment type="caution">
    <text evidence="3">The sequence shown here is derived from an EMBL/GenBank/DDBJ whole genome shotgun (WGS) entry which is preliminary data.</text>
</comment>
<protein>
    <submittedName>
        <fullName evidence="3">Pentapeptide repeat-containing protein</fullName>
    </submittedName>
</protein>
<keyword evidence="1" id="KW-0175">Coiled coil</keyword>
<evidence type="ECO:0000256" key="2">
    <source>
        <dbReference type="SAM" id="Phobius"/>
    </source>
</evidence>
<dbReference type="EMBL" id="JBHFNT010000320">
    <property type="protein sequence ID" value="MFB2839762.1"/>
    <property type="molecule type" value="Genomic_DNA"/>
</dbReference>
<name>A0ABV4WY81_9CYAN</name>
<gene>
    <name evidence="3" type="ORF">ACE1CA_35175</name>
</gene>
<evidence type="ECO:0000313" key="4">
    <source>
        <dbReference type="Proteomes" id="UP001576780"/>
    </source>
</evidence>
<proteinExistence type="predicted"/>
<feature type="coiled-coil region" evidence="1">
    <location>
        <begin position="260"/>
        <end position="327"/>
    </location>
</feature>
<organism evidence="3 4">
    <name type="scientific">Floridaenema evergladense BLCC-F167</name>
    <dbReference type="NCBI Taxonomy" id="3153639"/>
    <lineage>
        <taxon>Bacteria</taxon>
        <taxon>Bacillati</taxon>
        <taxon>Cyanobacteriota</taxon>
        <taxon>Cyanophyceae</taxon>
        <taxon>Oscillatoriophycideae</taxon>
        <taxon>Aerosakkonematales</taxon>
        <taxon>Aerosakkonemataceae</taxon>
        <taxon>Floridanema</taxon>
        <taxon>Floridanema evergladense</taxon>
    </lineage>
</organism>
<dbReference type="Gene3D" id="2.160.20.80">
    <property type="entry name" value="E3 ubiquitin-protein ligase SopA"/>
    <property type="match status" value="1"/>
</dbReference>
<sequence length="460" mass="51915">MSSLDAKIAIISTSFIYVFGFLFSAFLANRVRKIPYSPSSPFSTFLSSVVIATGVWCGTSFYDLDLSYVNFRGSNLANTDLRARKLYRTCFQGVTGLERARVDSRYLDLENPKVQKLLTEGRSEDRDFSGLNLRGAYLQNAELRRFNFTDTDLTGADMQNADLRGSLLVRAQVIGVDFTNADLTGCCIQDWSINSQTCFTDVRCEYIYRKLDEHGEPIERFPANRNFELREFESLYQEVENVVELIFKEGENWQAALFSLRKLQLEDEELGLELKSIEKRGDLWVLKVTHNNAVSKQEVENRLNASFDEMKQKLAAKEQQIDKLLDIVADQAKTLKGYSKQPLGTSNNFFIVESAITNLSGSGQIDYQEAANQVRNIVATSANSGENTSFATNLLDKFQEREVAVNPTQQTELIEQIILAEAQKDTVFKQFILLQGEQISEAMPESSISTAIRNAIAKLN</sequence>
<evidence type="ECO:0000313" key="3">
    <source>
        <dbReference type="EMBL" id="MFB2839762.1"/>
    </source>
</evidence>